<dbReference type="RefSeq" id="WP_160560434.1">
    <property type="nucleotide sequence ID" value="NZ_QZDT01000018.1"/>
</dbReference>
<dbReference type="OrthoDB" id="2039496at2"/>
<protein>
    <submittedName>
        <fullName evidence="1">Uncharacterized protein</fullName>
    </submittedName>
</protein>
<comment type="caution">
    <text evidence="1">The sequence shown here is derived from an EMBL/GenBank/DDBJ whole genome shotgun (WGS) entry which is preliminary data.</text>
</comment>
<sequence length="152" mass="18205">MEELFVYALLYSEGFDVWPLYVDKLDRLFMEDMENEAYLTLEGMAPKEAVLHTLSIMEGSSFDTEYFGKILMRSLLRIYEDTDIAVFAGKMYSLWNKLPRDTGREEPFLTLCYADDCLSYHDEAQCRKLYEKAMRYYDQTMDLRRETQWRLQ</sequence>
<dbReference type="EMBL" id="QZDT01000018">
    <property type="protein sequence ID" value="NBJ93329.1"/>
    <property type="molecule type" value="Genomic_DNA"/>
</dbReference>
<evidence type="ECO:0000313" key="1">
    <source>
        <dbReference type="EMBL" id="NBJ93329.1"/>
    </source>
</evidence>
<reference evidence="1" key="1">
    <citation type="submission" date="2018-09" db="EMBL/GenBank/DDBJ databases">
        <title>Murine metabolic-syndrome-specific gut microbial biobank.</title>
        <authorList>
            <person name="Liu C."/>
        </authorList>
    </citation>
    <scope>NUCLEOTIDE SEQUENCE</scope>
    <source>
        <strain evidence="1">D42-62</strain>
    </source>
</reference>
<gene>
    <name evidence="1" type="ORF">D5281_12185</name>
</gene>
<proteinExistence type="predicted"/>
<organism evidence="1 2">
    <name type="scientific">Parablautia muri</name>
    <dbReference type="NCBI Taxonomy" id="2320879"/>
    <lineage>
        <taxon>Bacteria</taxon>
        <taxon>Bacillati</taxon>
        <taxon>Bacillota</taxon>
        <taxon>Clostridia</taxon>
        <taxon>Lachnospirales</taxon>
        <taxon>Lachnospiraceae</taxon>
        <taxon>Parablautia</taxon>
    </lineage>
</organism>
<keyword evidence="2" id="KW-1185">Reference proteome</keyword>
<name>A0A9X5BGK5_9FIRM</name>
<dbReference type="Proteomes" id="UP001154420">
    <property type="component" value="Unassembled WGS sequence"/>
</dbReference>
<accession>A0A9X5BGK5</accession>
<dbReference type="AlphaFoldDB" id="A0A9X5BGK5"/>
<evidence type="ECO:0000313" key="2">
    <source>
        <dbReference type="Proteomes" id="UP001154420"/>
    </source>
</evidence>